<feature type="domain" description="Putative zinc-finger" evidence="2">
    <location>
        <begin position="3"/>
        <end position="37"/>
    </location>
</feature>
<dbReference type="AlphaFoldDB" id="Q01Z58"/>
<sequence precursor="true">MSCERIREQIPEVLAGRLDKGAREKLVEHLESCAGCRAEVAEMNAVWRGMENLKAESDDAPQAAAKARFHEVLAAYEAGMAAAQPGGSRVVKFPVRPVWQIAMAAGLLAAGIFAGRYLAGGGTGNTEMAQLKGQVEGLRQMVALSMLQGQSPSARMRGVTYSEQISQPDRQVRDALLQAVNHDSNVNVRLSAVDALQKFAADPELTRAMVDSIPAQDTPLVQIALIDMLVQLNARGATEDLARLAKNMQLDEMVRQRAAWAVHKMEAER</sequence>
<keyword evidence="1" id="KW-0472">Membrane</keyword>
<dbReference type="InterPro" id="IPR011989">
    <property type="entry name" value="ARM-like"/>
</dbReference>
<dbReference type="InterPro" id="IPR041916">
    <property type="entry name" value="Anti_sigma_zinc_sf"/>
</dbReference>
<name>Q01Z58_SOLUE</name>
<dbReference type="STRING" id="234267.Acid_4093"/>
<dbReference type="Gene3D" id="1.10.10.1320">
    <property type="entry name" value="Anti-sigma factor, zinc-finger domain"/>
    <property type="match status" value="1"/>
</dbReference>
<proteinExistence type="predicted"/>
<evidence type="ECO:0000313" key="3">
    <source>
        <dbReference type="EMBL" id="ABJ85057.1"/>
    </source>
</evidence>
<keyword evidence="1" id="KW-1133">Transmembrane helix</keyword>
<evidence type="ECO:0000259" key="2">
    <source>
        <dbReference type="Pfam" id="PF13490"/>
    </source>
</evidence>
<dbReference type="Gene3D" id="1.25.10.10">
    <property type="entry name" value="Leucine-rich Repeat Variant"/>
    <property type="match status" value="1"/>
</dbReference>
<gene>
    <name evidence="3" type="ordered locus">Acid_4093</name>
</gene>
<dbReference type="SUPFAM" id="SSF48371">
    <property type="entry name" value="ARM repeat"/>
    <property type="match status" value="1"/>
</dbReference>
<protein>
    <submittedName>
        <fullName evidence="3">Anti-ECFsigma factor, ChrR</fullName>
    </submittedName>
</protein>
<dbReference type="InterPro" id="IPR027383">
    <property type="entry name" value="Znf_put"/>
</dbReference>
<accession>Q01Z58</accession>
<organism evidence="3">
    <name type="scientific">Solibacter usitatus (strain Ellin6076)</name>
    <dbReference type="NCBI Taxonomy" id="234267"/>
    <lineage>
        <taxon>Bacteria</taxon>
        <taxon>Pseudomonadati</taxon>
        <taxon>Acidobacteriota</taxon>
        <taxon>Terriglobia</taxon>
        <taxon>Bryobacterales</taxon>
        <taxon>Solibacteraceae</taxon>
        <taxon>Candidatus Solibacter</taxon>
    </lineage>
</organism>
<dbReference type="eggNOG" id="COG1413">
    <property type="taxonomic scope" value="Bacteria"/>
</dbReference>
<evidence type="ECO:0000256" key="1">
    <source>
        <dbReference type="SAM" id="Phobius"/>
    </source>
</evidence>
<dbReference type="InterPro" id="IPR016024">
    <property type="entry name" value="ARM-type_fold"/>
</dbReference>
<reference evidence="3" key="1">
    <citation type="submission" date="2006-10" db="EMBL/GenBank/DDBJ databases">
        <title>Complete sequence of Solibacter usitatus Ellin6076.</title>
        <authorList>
            <consortium name="US DOE Joint Genome Institute"/>
            <person name="Copeland A."/>
            <person name="Lucas S."/>
            <person name="Lapidus A."/>
            <person name="Barry K."/>
            <person name="Detter J.C."/>
            <person name="Glavina del Rio T."/>
            <person name="Hammon N."/>
            <person name="Israni S."/>
            <person name="Dalin E."/>
            <person name="Tice H."/>
            <person name="Pitluck S."/>
            <person name="Thompson L.S."/>
            <person name="Brettin T."/>
            <person name="Bruce D."/>
            <person name="Han C."/>
            <person name="Tapia R."/>
            <person name="Gilna P."/>
            <person name="Schmutz J."/>
            <person name="Larimer F."/>
            <person name="Land M."/>
            <person name="Hauser L."/>
            <person name="Kyrpides N."/>
            <person name="Mikhailova N."/>
            <person name="Janssen P.H."/>
            <person name="Kuske C.R."/>
            <person name="Richardson P."/>
        </authorList>
    </citation>
    <scope>NUCLEOTIDE SEQUENCE</scope>
    <source>
        <strain evidence="3">Ellin6076</strain>
    </source>
</reference>
<dbReference type="HOGENOM" id="CLU_085658_0_0_0"/>
<dbReference type="KEGG" id="sus:Acid_4093"/>
<feature type="transmembrane region" description="Helical" evidence="1">
    <location>
        <begin position="98"/>
        <end position="119"/>
    </location>
</feature>
<dbReference type="EMBL" id="CP000473">
    <property type="protein sequence ID" value="ABJ85057.1"/>
    <property type="molecule type" value="Genomic_DNA"/>
</dbReference>
<dbReference type="InParanoid" id="Q01Z58"/>
<keyword evidence="1" id="KW-0812">Transmembrane</keyword>
<dbReference type="Pfam" id="PF13490">
    <property type="entry name" value="zf-HC2"/>
    <property type="match status" value="1"/>
</dbReference>